<dbReference type="OrthoDB" id="4917073at2759"/>
<sequence length="486" mass="53123">MDESIVVEEAGQRISLAEAYHHRGDVLRGLCLYDYVSLVKLQRVGKDGSSGAWGEVPFESGWAPGKHWVQVLRRPGKHAVVCFDGYLSKAFDQDDESCHRRAAVQHLALFVPWDSFLGEERGDINEIWARARELLPPRISCLVENVQLLQRSAEDAKRDDKQWAASSGGGDHTGEHIEEVGGGQADEETASAFQSSNVGNATRLIDVIRSAADANQITAGSPELTAMMRQLCRFQQSALSSTAELEATAMLERGERRINVPGRVFSGAVVPPQDQVKAIKSQQVLLRLLITATSGTAAARINGITIHSACGFSKDQGKGANTAKDLDGVRIPKRADRFVGMPPGTVLLTPMSVQIQCQQKRPWQQNDVTRKGLPCTAAFACTDYKVQGGTFERVALELRGTRTAIVNGRAVASQCDPYSLYVQLSRCRSLDGIMLVSRVRERDLVGNRVPEEMAAAQVRLEKLSEGTVQEALSWLGDDLKRSGGRM</sequence>
<proteinExistence type="predicted"/>
<evidence type="ECO:0000256" key="1">
    <source>
        <dbReference type="SAM" id="MobiDB-lite"/>
    </source>
</evidence>
<evidence type="ECO:0000313" key="2">
    <source>
        <dbReference type="EMBL" id="KJZ69753.1"/>
    </source>
</evidence>
<reference evidence="2 3" key="1">
    <citation type="journal article" date="2014" name="Genome Biol. Evol.">
        <title>Comparative genomics and transcriptomics analyses reveal divergent lifestyle features of nematode endoparasitic fungus Hirsutella minnesotensis.</title>
        <authorList>
            <person name="Lai Y."/>
            <person name="Liu K."/>
            <person name="Zhang X."/>
            <person name="Zhang X."/>
            <person name="Li K."/>
            <person name="Wang N."/>
            <person name="Shu C."/>
            <person name="Wu Y."/>
            <person name="Wang C."/>
            <person name="Bushley K.E."/>
            <person name="Xiang M."/>
            <person name="Liu X."/>
        </authorList>
    </citation>
    <scope>NUCLEOTIDE SEQUENCE [LARGE SCALE GENOMIC DNA]</scope>
    <source>
        <strain evidence="2 3">3608</strain>
    </source>
</reference>
<accession>A0A0F7ZRK1</accession>
<evidence type="ECO:0000313" key="3">
    <source>
        <dbReference type="Proteomes" id="UP000054481"/>
    </source>
</evidence>
<keyword evidence="3" id="KW-1185">Reference proteome</keyword>
<dbReference type="EMBL" id="KQ030682">
    <property type="protein sequence ID" value="KJZ69753.1"/>
    <property type="molecule type" value="Genomic_DNA"/>
</dbReference>
<gene>
    <name evidence="2" type="ORF">HIM_10864</name>
</gene>
<feature type="region of interest" description="Disordered" evidence="1">
    <location>
        <begin position="157"/>
        <end position="192"/>
    </location>
</feature>
<protein>
    <submittedName>
        <fullName evidence="2">Uncharacterized protein</fullName>
    </submittedName>
</protein>
<dbReference type="AlphaFoldDB" id="A0A0F7ZRK1"/>
<organism evidence="2 3">
    <name type="scientific">Hirsutella minnesotensis 3608</name>
    <dbReference type="NCBI Taxonomy" id="1043627"/>
    <lineage>
        <taxon>Eukaryota</taxon>
        <taxon>Fungi</taxon>
        <taxon>Dikarya</taxon>
        <taxon>Ascomycota</taxon>
        <taxon>Pezizomycotina</taxon>
        <taxon>Sordariomycetes</taxon>
        <taxon>Hypocreomycetidae</taxon>
        <taxon>Hypocreales</taxon>
        <taxon>Ophiocordycipitaceae</taxon>
        <taxon>Hirsutella</taxon>
    </lineage>
</organism>
<dbReference type="Proteomes" id="UP000054481">
    <property type="component" value="Unassembled WGS sequence"/>
</dbReference>
<name>A0A0F7ZRK1_9HYPO</name>